<proteinExistence type="predicted"/>
<dbReference type="RefSeq" id="XP_019094746.1">
    <property type="nucleotide sequence ID" value="XM_019239201.1"/>
</dbReference>
<dbReference type="Proteomes" id="UP000694864">
    <property type="component" value="Chromosome 17"/>
</dbReference>
<dbReference type="GeneID" id="104759154"/>
<gene>
    <name evidence="2" type="primary">LOC104759154</name>
</gene>
<evidence type="ECO:0000313" key="1">
    <source>
        <dbReference type="Proteomes" id="UP000694864"/>
    </source>
</evidence>
<sequence>MNFYRRILMAPASLHHWKKVVTAPPPSSGIQNCRIWKVACSIPAAAPFSTGVETSEVTLPPIKSDLCDGASSSAEKAKVAASNMVKRKIFEKLKSLTVETVDLIIREDNKNGLYVGQGDLIGWIKILTNKFRKPENARSSGGWIVRGWYLLLPSLNSMWILLPRLMA</sequence>
<evidence type="ECO:0000313" key="2">
    <source>
        <dbReference type="RefSeq" id="XP_019094746.1"/>
    </source>
</evidence>
<name>A0ABM1R6V8_CAMSA</name>
<reference evidence="2" key="2">
    <citation type="submission" date="2025-08" db="UniProtKB">
        <authorList>
            <consortium name="RefSeq"/>
        </authorList>
    </citation>
    <scope>IDENTIFICATION</scope>
    <source>
        <tissue evidence="2">Leaf</tissue>
    </source>
</reference>
<reference evidence="1" key="1">
    <citation type="journal article" date="2014" name="Nat. Commun.">
        <title>The emerging biofuel crop Camelina sativa retains a highly undifferentiated hexaploid genome structure.</title>
        <authorList>
            <person name="Kagale S."/>
            <person name="Koh C."/>
            <person name="Nixon J."/>
            <person name="Bollina V."/>
            <person name="Clarke W.E."/>
            <person name="Tuteja R."/>
            <person name="Spillane C."/>
            <person name="Robinson S.J."/>
            <person name="Links M.G."/>
            <person name="Clarke C."/>
            <person name="Higgins E.E."/>
            <person name="Huebert T."/>
            <person name="Sharpe A.G."/>
            <person name="Parkin I.A."/>
        </authorList>
    </citation>
    <scope>NUCLEOTIDE SEQUENCE [LARGE SCALE GENOMIC DNA]</scope>
    <source>
        <strain evidence="1">cv. DH55</strain>
    </source>
</reference>
<keyword evidence="1" id="KW-1185">Reference proteome</keyword>
<organism evidence="1 2">
    <name type="scientific">Camelina sativa</name>
    <name type="common">False flax</name>
    <name type="synonym">Myagrum sativum</name>
    <dbReference type="NCBI Taxonomy" id="90675"/>
    <lineage>
        <taxon>Eukaryota</taxon>
        <taxon>Viridiplantae</taxon>
        <taxon>Streptophyta</taxon>
        <taxon>Embryophyta</taxon>
        <taxon>Tracheophyta</taxon>
        <taxon>Spermatophyta</taxon>
        <taxon>Magnoliopsida</taxon>
        <taxon>eudicotyledons</taxon>
        <taxon>Gunneridae</taxon>
        <taxon>Pentapetalae</taxon>
        <taxon>rosids</taxon>
        <taxon>malvids</taxon>
        <taxon>Brassicales</taxon>
        <taxon>Brassicaceae</taxon>
        <taxon>Camelineae</taxon>
        <taxon>Camelina</taxon>
    </lineage>
</organism>
<protein>
    <submittedName>
        <fullName evidence="2">Uncharacterized protein LOC104759154 isoform X1</fullName>
    </submittedName>
</protein>
<accession>A0ABM1R6V8</accession>